<dbReference type="EMBL" id="JBHUGY010000003">
    <property type="protein sequence ID" value="MFD2051957.1"/>
    <property type="molecule type" value="Genomic_DNA"/>
</dbReference>
<gene>
    <name evidence="2" type="ORF">ACFSQT_01920</name>
</gene>
<feature type="chain" id="PRO_5046951806" evidence="1">
    <location>
        <begin position="23"/>
        <end position="203"/>
    </location>
</feature>
<protein>
    <submittedName>
        <fullName evidence="2">Thermonuclease family protein</fullName>
    </submittedName>
</protein>
<accession>A0ABW4W8P7</accession>
<evidence type="ECO:0000256" key="1">
    <source>
        <dbReference type="SAM" id="SignalP"/>
    </source>
</evidence>
<dbReference type="RefSeq" id="WP_379016768.1">
    <property type="nucleotide sequence ID" value="NZ_JBHUGY010000003.1"/>
</dbReference>
<sequence>MKPGFAAAGILAAVLASVPALAEDKSNPWFPIPATASFSTGDSWTYAGETHRLYGVQACLRGTYFTNTAGGHVDCGEASLAMLVSLIRDLKPQCYTAAWQAATKTRFVVCVAQPTSGSAAGSRIDLGTALISTGWAFAAVTPNGAPVHAPYIVAQEVAKKQHLGLWQFADVPDPNAIILRDIRNASNQAGQSSNPPANPPANR</sequence>
<dbReference type="Proteomes" id="UP001597349">
    <property type="component" value="Unassembled WGS sequence"/>
</dbReference>
<comment type="caution">
    <text evidence="2">The sequence shown here is derived from an EMBL/GenBank/DDBJ whole genome shotgun (WGS) entry which is preliminary data.</text>
</comment>
<name>A0ABW4W8P7_9HYPH</name>
<dbReference type="Gene3D" id="2.40.50.90">
    <property type="match status" value="1"/>
</dbReference>
<proteinExistence type="predicted"/>
<dbReference type="InterPro" id="IPR035437">
    <property type="entry name" value="SNase_OB-fold_sf"/>
</dbReference>
<organism evidence="2 3">
    <name type="scientific">Mesorhizobium calcicola</name>
    <dbReference type="NCBI Taxonomy" id="1300310"/>
    <lineage>
        <taxon>Bacteria</taxon>
        <taxon>Pseudomonadati</taxon>
        <taxon>Pseudomonadota</taxon>
        <taxon>Alphaproteobacteria</taxon>
        <taxon>Hyphomicrobiales</taxon>
        <taxon>Phyllobacteriaceae</taxon>
        <taxon>Mesorhizobium</taxon>
    </lineage>
</organism>
<evidence type="ECO:0000313" key="2">
    <source>
        <dbReference type="EMBL" id="MFD2051957.1"/>
    </source>
</evidence>
<dbReference type="SUPFAM" id="SSF50199">
    <property type="entry name" value="Staphylococcal nuclease"/>
    <property type="match status" value="1"/>
</dbReference>
<evidence type="ECO:0000313" key="3">
    <source>
        <dbReference type="Proteomes" id="UP001597349"/>
    </source>
</evidence>
<keyword evidence="1" id="KW-0732">Signal</keyword>
<feature type="signal peptide" evidence="1">
    <location>
        <begin position="1"/>
        <end position="22"/>
    </location>
</feature>
<reference evidence="3" key="1">
    <citation type="journal article" date="2019" name="Int. J. Syst. Evol. Microbiol.">
        <title>The Global Catalogue of Microorganisms (GCM) 10K type strain sequencing project: providing services to taxonomists for standard genome sequencing and annotation.</title>
        <authorList>
            <consortium name="The Broad Institute Genomics Platform"/>
            <consortium name="The Broad Institute Genome Sequencing Center for Infectious Disease"/>
            <person name="Wu L."/>
            <person name="Ma J."/>
        </authorList>
    </citation>
    <scope>NUCLEOTIDE SEQUENCE [LARGE SCALE GENOMIC DNA]</scope>
    <source>
        <strain evidence="3">CGMCC 1.16226</strain>
    </source>
</reference>
<keyword evidence="3" id="KW-1185">Reference proteome</keyword>